<dbReference type="EMBL" id="CP119075">
    <property type="protein sequence ID" value="WED63345.1"/>
    <property type="molecule type" value="Genomic_DNA"/>
</dbReference>
<accession>A0AAE9ZQQ4</accession>
<sequence length="237" mass="24167">MSQPTPSPDGESRRKFIGSLGAAALAGAALPVRGAGASAEQTVDAPAHDDQHICMGLNTKTTVVAGISYAPGECPATNVDSHGCAGGNSCANLGGCGTGDYGRQYWITDNACGTTSPHWNGTGGCGAPIGHGNSGFVSTQLNSAAPDEIPGKPGQYYSNAFIGKPVWNIARSRFEKKMVIAGKSFGKPASLPSALIANAWSGSGHYDPNGLPEPYPTPMPPKLPKPPKVPKAPKPTS</sequence>
<protein>
    <submittedName>
        <fullName evidence="2">Uncharacterized protein</fullName>
    </submittedName>
</protein>
<feature type="compositionally biased region" description="Pro residues" evidence="1">
    <location>
        <begin position="211"/>
        <end position="237"/>
    </location>
</feature>
<proteinExistence type="predicted"/>
<evidence type="ECO:0000313" key="3">
    <source>
        <dbReference type="Proteomes" id="UP001218638"/>
    </source>
</evidence>
<evidence type="ECO:0000256" key="1">
    <source>
        <dbReference type="SAM" id="MobiDB-lite"/>
    </source>
</evidence>
<evidence type="ECO:0000313" key="2">
    <source>
        <dbReference type="EMBL" id="WED63345.1"/>
    </source>
</evidence>
<dbReference type="RefSeq" id="WP_330927553.1">
    <property type="nucleotide sequence ID" value="NZ_CP119075.1"/>
</dbReference>
<dbReference type="KEGG" id="slom:PXH66_13485"/>
<dbReference type="PROSITE" id="PS51318">
    <property type="entry name" value="TAT"/>
    <property type="match status" value="1"/>
</dbReference>
<dbReference type="Proteomes" id="UP001218638">
    <property type="component" value="Chromosome"/>
</dbReference>
<keyword evidence="3" id="KW-1185">Reference proteome</keyword>
<gene>
    <name evidence="2" type="ORF">PXH66_13485</name>
</gene>
<dbReference type="AlphaFoldDB" id="A0AAE9ZQQ4"/>
<dbReference type="InterPro" id="IPR006311">
    <property type="entry name" value="TAT_signal"/>
</dbReference>
<organism evidence="2 3">
    <name type="scientific">Synoicihabitans lomoniglobus</name>
    <dbReference type="NCBI Taxonomy" id="2909285"/>
    <lineage>
        <taxon>Bacteria</taxon>
        <taxon>Pseudomonadati</taxon>
        <taxon>Verrucomicrobiota</taxon>
        <taxon>Opitutia</taxon>
        <taxon>Opitutales</taxon>
        <taxon>Opitutaceae</taxon>
        <taxon>Synoicihabitans</taxon>
    </lineage>
</organism>
<reference evidence="2" key="1">
    <citation type="submission" date="2023-03" db="EMBL/GenBank/DDBJ databases">
        <title>Lomoglobus Profundus gen. nov., sp. nov., a novel member of the phylum Verrucomicrobia, isolated from deep-marine sediment of South China Sea.</title>
        <authorList>
            <person name="Ahmad T."/>
            <person name="Ishaq S.E."/>
            <person name="Wang F."/>
        </authorList>
    </citation>
    <scope>NUCLEOTIDE SEQUENCE</scope>
    <source>
        <strain evidence="2">LMO-M01</strain>
    </source>
</reference>
<name>A0AAE9ZQQ4_9BACT</name>
<feature type="region of interest" description="Disordered" evidence="1">
    <location>
        <begin position="202"/>
        <end position="237"/>
    </location>
</feature>